<sequence length="61" mass="6885">MELSRRNIENTAAAIDLAMKQLREAMVGLPDKEMGFKRSHESAARDAAHFMVLLQETARIN</sequence>
<dbReference type="Proteomes" id="UP001595712">
    <property type="component" value="Unassembled WGS sequence"/>
</dbReference>
<protein>
    <submittedName>
        <fullName evidence="1">Uncharacterized protein</fullName>
    </submittedName>
</protein>
<organism evidence="1 2">
    <name type="scientific">Glycomyces rhizosphaerae</name>
    <dbReference type="NCBI Taxonomy" id="2054422"/>
    <lineage>
        <taxon>Bacteria</taxon>
        <taxon>Bacillati</taxon>
        <taxon>Actinomycetota</taxon>
        <taxon>Actinomycetes</taxon>
        <taxon>Glycomycetales</taxon>
        <taxon>Glycomycetaceae</taxon>
        <taxon>Glycomyces</taxon>
    </lineage>
</organism>
<keyword evidence="2" id="KW-1185">Reference proteome</keyword>
<reference evidence="2" key="1">
    <citation type="journal article" date="2019" name="Int. J. Syst. Evol. Microbiol.">
        <title>The Global Catalogue of Microorganisms (GCM) 10K type strain sequencing project: providing services to taxonomists for standard genome sequencing and annotation.</title>
        <authorList>
            <consortium name="The Broad Institute Genomics Platform"/>
            <consortium name="The Broad Institute Genome Sequencing Center for Infectious Disease"/>
            <person name="Wu L."/>
            <person name="Ma J."/>
        </authorList>
    </citation>
    <scope>NUCLEOTIDE SEQUENCE [LARGE SCALE GENOMIC DNA]</scope>
    <source>
        <strain evidence="2">CGMCC 4.7396</strain>
    </source>
</reference>
<evidence type="ECO:0000313" key="1">
    <source>
        <dbReference type="EMBL" id="MFC3495453.1"/>
    </source>
</evidence>
<dbReference type="EMBL" id="JBHRWO010000021">
    <property type="protein sequence ID" value="MFC3495453.1"/>
    <property type="molecule type" value="Genomic_DNA"/>
</dbReference>
<evidence type="ECO:0000313" key="2">
    <source>
        <dbReference type="Proteomes" id="UP001595712"/>
    </source>
</evidence>
<proteinExistence type="predicted"/>
<gene>
    <name evidence="1" type="ORF">ACFO8M_23465</name>
</gene>
<dbReference type="RefSeq" id="WP_387980071.1">
    <property type="nucleotide sequence ID" value="NZ_JBHRWO010000021.1"/>
</dbReference>
<comment type="caution">
    <text evidence="1">The sequence shown here is derived from an EMBL/GenBank/DDBJ whole genome shotgun (WGS) entry which is preliminary data.</text>
</comment>
<accession>A0ABV7Q7V1</accession>
<name>A0ABV7Q7V1_9ACTN</name>